<dbReference type="PROSITE" id="PS51910">
    <property type="entry name" value="GH18_2"/>
    <property type="match status" value="1"/>
</dbReference>
<dbReference type="PANTHER" id="PTHR46066">
    <property type="entry name" value="CHITINASE DOMAIN-CONTAINING PROTEIN 1 FAMILY MEMBER"/>
    <property type="match status" value="1"/>
</dbReference>
<keyword evidence="2" id="KW-0326">Glycosidase</keyword>
<feature type="domain" description="LysM" evidence="4">
    <location>
        <begin position="461"/>
        <end position="505"/>
    </location>
</feature>
<dbReference type="PROSITE" id="PS51782">
    <property type="entry name" value="LYSM"/>
    <property type="match status" value="3"/>
</dbReference>
<dbReference type="Pfam" id="PF00704">
    <property type="entry name" value="Glyco_hydro_18"/>
    <property type="match status" value="1"/>
</dbReference>
<dbReference type="CDD" id="cd00118">
    <property type="entry name" value="LysM"/>
    <property type="match status" value="3"/>
</dbReference>
<name>A0ABZ1BQG6_9FIRM</name>
<dbReference type="PANTHER" id="PTHR46066:SF2">
    <property type="entry name" value="CHITINASE DOMAIN-CONTAINING PROTEIN 1"/>
    <property type="match status" value="1"/>
</dbReference>
<feature type="domain" description="GH18" evidence="5">
    <location>
        <begin position="16"/>
        <end position="331"/>
    </location>
</feature>
<dbReference type="SUPFAM" id="SSF51445">
    <property type="entry name" value="(Trans)glycosidases"/>
    <property type="match status" value="1"/>
</dbReference>
<dbReference type="SMART" id="SM00636">
    <property type="entry name" value="Glyco_18"/>
    <property type="match status" value="1"/>
</dbReference>
<dbReference type="Proteomes" id="UP001333102">
    <property type="component" value="Chromosome"/>
</dbReference>
<dbReference type="EMBL" id="CP141614">
    <property type="protein sequence ID" value="WRP14811.1"/>
    <property type="molecule type" value="Genomic_DNA"/>
</dbReference>
<evidence type="ECO:0000256" key="2">
    <source>
        <dbReference type="ARBA" id="ARBA00023295"/>
    </source>
</evidence>
<dbReference type="InterPro" id="IPR036779">
    <property type="entry name" value="LysM_dom_sf"/>
</dbReference>
<organism evidence="6 7">
    <name type="scientific">Geochorda subterranea</name>
    <dbReference type="NCBI Taxonomy" id="3109564"/>
    <lineage>
        <taxon>Bacteria</taxon>
        <taxon>Bacillati</taxon>
        <taxon>Bacillota</taxon>
        <taxon>Limnochordia</taxon>
        <taxon>Limnochordales</taxon>
        <taxon>Geochordaceae</taxon>
        <taxon>Geochorda</taxon>
    </lineage>
</organism>
<keyword evidence="7" id="KW-1185">Reference proteome</keyword>
<gene>
    <name evidence="6" type="ORF">VLY81_01165</name>
</gene>
<evidence type="ECO:0000259" key="4">
    <source>
        <dbReference type="PROSITE" id="PS51782"/>
    </source>
</evidence>
<reference evidence="7" key="1">
    <citation type="submission" date="2023-12" db="EMBL/GenBank/DDBJ databases">
        <title>Novel isolates from deep terrestrial aquifers shed light on the physiology and ecology of the class Limnochordia.</title>
        <authorList>
            <person name="Karnachuk O.V."/>
            <person name="Lukina A.P."/>
            <person name="Avakyan M.R."/>
            <person name="Kadnikov V."/>
            <person name="Begmatov S."/>
            <person name="Beletsky A.V."/>
            <person name="Mardanov A.V."/>
            <person name="Ravin N.V."/>
        </authorList>
    </citation>
    <scope>NUCLEOTIDE SEQUENCE [LARGE SCALE GENOMIC DNA]</scope>
    <source>
        <strain evidence="7">LN</strain>
    </source>
</reference>
<sequence>MPYHSPPASAAQGTPPIIYGYYPVDYPGDRTAFNSLLTATPVNTVGAFLYRIDAQGNVSGEMDHALMDLARQRNIEVQAVIHNYWGGFDRGVVSSILTNATAQARALDQITRLVTEAGYDGVQIDLENVDPAQRQLFTQFLQRLAERLRPSGATLSIAVPAKTWDDPNNGWSGAFDYRAIGQVVDQVVLMTYDEHWITSGAGPIASMPWVSDVVRYASQTIPTHKLLVGIAGYGYDWPSTGGMATMLKASDAVRLAQQKGVPILWDAGAQVPYFSYAENGVTRVVYFENAESARYKLQLIGRHDLGGMALWRLGFEDPALWDVVEEILGGGTRPPGGEPPGEQPPGQEPPQGSRYVVQTGDTLYLIGLRYGISWQAILAANPGLDPYNLIPGQSIVIPSGSAPPGGSTYVVQPGDTLWLIAQRYGLSLDALMAANPGIDAWWLMPGQVLVLPSGTRPGQGRSYTVRPGDTLYLIGRRYGVDWQAILAANPGIDPYNLLPGQVIVLPGV</sequence>
<feature type="region of interest" description="Disordered" evidence="3">
    <location>
        <begin position="328"/>
        <end position="354"/>
    </location>
</feature>
<dbReference type="Gene3D" id="3.10.50.10">
    <property type="match status" value="1"/>
</dbReference>
<evidence type="ECO:0000256" key="1">
    <source>
        <dbReference type="ARBA" id="ARBA00022801"/>
    </source>
</evidence>
<feature type="compositionally biased region" description="Pro residues" evidence="3">
    <location>
        <begin position="336"/>
        <end position="348"/>
    </location>
</feature>
<evidence type="ECO:0000256" key="3">
    <source>
        <dbReference type="SAM" id="MobiDB-lite"/>
    </source>
</evidence>
<protein>
    <submittedName>
        <fullName evidence="6">LysM peptidoglycan-binding domain-containing protein</fullName>
    </submittedName>
</protein>
<dbReference type="SUPFAM" id="SSF54106">
    <property type="entry name" value="LysM domain"/>
    <property type="match status" value="3"/>
</dbReference>
<dbReference type="InterPro" id="IPR017853">
    <property type="entry name" value="GH"/>
</dbReference>
<dbReference type="SMART" id="SM00257">
    <property type="entry name" value="LysM"/>
    <property type="match status" value="3"/>
</dbReference>
<feature type="domain" description="LysM" evidence="4">
    <location>
        <begin position="407"/>
        <end position="451"/>
    </location>
</feature>
<dbReference type="Gene3D" id="3.10.350.10">
    <property type="entry name" value="LysM domain"/>
    <property type="match status" value="3"/>
</dbReference>
<dbReference type="Gene3D" id="3.20.20.80">
    <property type="entry name" value="Glycosidases"/>
    <property type="match status" value="1"/>
</dbReference>
<keyword evidence="1" id="KW-0378">Hydrolase</keyword>
<dbReference type="RefSeq" id="WP_324669194.1">
    <property type="nucleotide sequence ID" value="NZ_CP141614.1"/>
</dbReference>
<dbReference type="InterPro" id="IPR011583">
    <property type="entry name" value="Chitinase_II/V-like_cat"/>
</dbReference>
<evidence type="ECO:0000313" key="6">
    <source>
        <dbReference type="EMBL" id="WRP14811.1"/>
    </source>
</evidence>
<dbReference type="InterPro" id="IPR018392">
    <property type="entry name" value="LysM"/>
</dbReference>
<evidence type="ECO:0000259" key="5">
    <source>
        <dbReference type="PROSITE" id="PS51910"/>
    </source>
</evidence>
<evidence type="ECO:0000313" key="7">
    <source>
        <dbReference type="Proteomes" id="UP001333102"/>
    </source>
</evidence>
<accession>A0ABZ1BQG6</accession>
<dbReference type="InterPro" id="IPR041704">
    <property type="entry name" value="CFLE_GH18"/>
</dbReference>
<feature type="domain" description="LysM" evidence="4">
    <location>
        <begin position="353"/>
        <end position="397"/>
    </location>
</feature>
<dbReference type="InterPro" id="IPR001223">
    <property type="entry name" value="Glyco_hydro18_cat"/>
</dbReference>
<dbReference type="CDD" id="cd02874">
    <property type="entry name" value="GH18_CFLE_spore_hydrolase"/>
    <property type="match status" value="1"/>
</dbReference>
<dbReference type="InterPro" id="IPR029070">
    <property type="entry name" value="Chitinase_insertion_sf"/>
</dbReference>
<dbReference type="Pfam" id="PF01476">
    <property type="entry name" value="LysM"/>
    <property type="match status" value="3"/>
</dbReference>
<proteinExistence type="predicted"/>